<keyword evidence="1" id="KW-0812">Transmembrane</keyword>
<feature type="transmembrane region" description="Helical" evidence="1">
    <location>
        <begin position="135"/>
        <end position="159"/>
    </location>
</feature>
<accession>A0ABM9P1Y1</accession>
<dbReference type="InterPro" id="IPR007403">
    <property type="entry name" value="DUF456"/>
</dbReference>
<evidence type="ECO:0000313" key="2">
    <source>
        <dbReference type="EMBL" id="CAL2087805.1"/>
    </source>
</evidence>
<reference evidence="2 3" key="1">
    <citation type="submission" date="2024-05" db="EMBL/GenBank/DDBJ databases">
        <authorList>
            <person name="Duchaud E."/>
        </authorList>
    </citation>
    <scope>NUCLEOTIDE SEQUENCE [LARGE SCALE GENOMIC DNA]</scope>
    <source>
        <strain evidence="2">Ena-SAMPLE-TAB-13-05-2024-13:56:06:370-140302</strain>
    </source>
</reference>
<keyword evidence="1" id="KW-1133">Transmembrane helix</keyword>
<organism evidence="2 3">
    <name type="scientific">Tenacibaculum platacis</name>
    <dbReference type="NCBI Taxonomy" id="3137852"/>
    <lineage>
        <taxon>Bacteria</taxon>
        <taxon>Pseudomonadati</taxon>
        <taxon>Bacteroidota</taxon>
        <taxon>Flavobacteriia</taxon>
        <taxon>Flavobacteriales</taxon>
        <taxon>Flavobacteriaceae</taxon>
        <taxon>Tenacibaculum</taxon>
    </lineage>
</organism>
<protein>
    <recommendedName>
        <fullName evidence="4">DUF456 domain-containing protein</fullName>
    </recommendedName>
</protein>
<feature type="transmembrane region" description="Helical" evidence="1">
    <location>
        <begin position="91"/>
        <end position="115"/>
    </location>
</feature>
<evidence type="ECO:0000313" key="3">
    <source>
        <dbReference type="Proteomes" id="UP001497416"/>
    </source>
</evidence>
<dbReference type="EMBL" id="CAXIXY010000005">
    <property type="protein sequence ID" value="CAL2087805.1"/>
    <property type="molecule type" value="Genomic_DNA"/>
</dbReference>
<gene>
    <name evidence="2" type="ORF">T190607A01A_30027</name>
</gene>
<feature type="transmembrane region" description="Helical" evidence="1">
    <location>
        <begin position="53"/>
        <end position="71"/>
    </location>
</feature>
<proteinExistence type="predicted"/>
<dbReference type="Proteomes" id="UP001497416">
    <property type="component" value="Unassembled WGS sequence"/>
</dbReference>
<comment type="caution">
    <text evidence="2">The sequence shown here is derived from an EMBL/GenBank/DDBJ whole genome shotgun (WGS) entry which is preliminary data.</text>
</comment>
<evidence type="ECO:0008006" key="4">
    <source>
        <dbReference type="Google" id="ProtNLM"/>
    </source>
</evidence>
<keyword evidence="3" id="KW-1185">Reference proteome</keyword>
<dbReference type="Pfam" id="PF04306">
    <property type="entry name" value="DUF456"/>
    <property type="match status" value="1"/>
</dbReference>
<dbReference type="PANTHER" id="PTHR39165">
    <property type="entry name" value="IG HYPOTHETICAL 17883"/>
    <property type="match status" value="1"/>
</dbReference>
<keyword evidence="1" id="KW-0472">Membrane</keyword>
<dbReference type="PANTHER" id="PTHR39165:SF1">
    <property type="entry name" value="DUF456 DOMAIN-CONTAINING PROTEIN"/>
    <property type="match status" value="1"/>
</dbReference>
<evidence type="ECO:0000256" key="1">
    <source>
        <dbReference type="SAM" id="Phobius"/>
    </source>
</evidence>
<name>A0ABM9P1Y1_9FLAO</name>
<sequence>MFSMDILLTLLGLLFVCLGIIGSFLPVLPGPITSWIGLLLLHLTKAIPQNWTFLGITLFIAILIFILDYFIPAMGAKKFGGSKYGAYGTTIGLIIGLLSPIPFGILIGAFSGAFVGELLYDGKDTNRALKASTGAFLGFLASTTIKFSIASIYFVLFLVKVWEYRIELF</sequence>